<feature type="transmembrane region" description="Helical" evidence="6">
    <location>
        <begin position="126"/>
        <end position="147"/>
    </location>
</feature>
<feature type="region of interest" description="Disordered" evidence="5">
    <location>
        <begin position="287"/>
        <end position="312"/>
    </location>
</feature>
<evidence type="ECO:0000256" key="3">
    <source>
        <dbReference type="ARBA" id="ARBA00022989"/>
    </source>
</evidence>
<evidence type="ECO:0000256" key="4">
    <source>
        <dbReference type="ARBA" id="ARBA00023136"/>
    </source>
</evidence>
<comment type="subcellular location">
    <subcellularLocation>
        <location evidence="1">Membrane</location>
        <topology evidence="1">Multi-pass membrane protein</topology>
    </subcellularLocation>
</comment>
<keyword evidence="2 6" id="KW-0812">Transmembrane</keyword>
<feature type="transmembrane region" description="Helical" evidence="6">
    <location>
        <begin position="257"/>
        <end position="282"/>
    </location>
</feature>
<accession>A0AAD5V255</accession>
<feature type="transmembrane region" description="Helical" evidence="6">
    <location>
        <begin position="27"/>
        <end position="47"/>
    </location>
</feature>
<proteinExistence type="predicted"/>
<dbReference type="GO" id="GO:0000324">
    <property type="term" value="C:fungal-type vacuole"/>
    <property type="evidence" value="ECO:0007669"/>
    <property type="project" value="TreeGrafter"/>
</dbReference>
<organism evidence="7 8">
    <name type="scientific">Meripilus lineatus</name>
    <dbReference type="NCBI Taxonomy" id="2056292"/>
    <lineage>
        <taxon>Eukaryota</taxon>
        <taxon>Fungi</taxon>
        <taxon>Dikarya</taxon>
        <taxon>Basidiomycota</taxon>
        <taxon>Agaricomycotina</taxon>
        <taxon>Agaricomycetes</taxon>
        <taxon>Polyporales</taxon>
        <taxon>Meripilaceae</taxon>
        <taxon>Meripilus</taxon>
    </lineage>
</organism>
<feature type="transmembrane region" description="Helical" evidence="6">
    <location>
        <begin position="219"/>
        <end position="237"/>
    </location>
</feature>
<dbReference type="Pfam" id="PF04479">
    <property type="entry name" value="RTA1"/>
    <property type="match status" value="1"/>
</dbReference>
<dbReference type="PANTHER" id="PTHR31465">
    <property type="entry name" value="PROTEIN RTA1-RELATED"/>
    <property type="match status" value="1"/>
</dbReference>
<sequence>MSDLIFARDTRSHPGEGPINPYHYVPTLWICALFVALFGLSTLIHFGQAFRFRMWWLIPTACIAGITEVIGWSGRLWSSKNPTNITPFMIQITTTIIAPTPLIAANFIILGKLISRLGPKYSRISGVWYLVIFTSCDIIALIIQALGGAKASVAVDNDEDPSTGGNIMLAGIAFQLAAISLYIILASEFVFRFAYNKPVRKKPKPGSNGTHYCDTRTKLMIFGLGFSAIALFIRSVYRTIELADGWGGRIITTQVYFNVLDGGMIVLAMYTLNISHPGFLLIDTPETRRSDDTSDLGLKETKGVAPSPSSSS</sequence>
<comment type="caution">
    <text evidence="7">The sequence shown here is derived from an EMBL/GenBank/DDBJ whole genome shotgun (WGS) entry which is preliminary data.</text>
</comment>
<evidence type="ECO:0000256" key="2">
    <source>
        <dbReference type="ARBA" id="ARBA00022692"/>
    </source>
</evidence>
<dbReference type="Proteomes" id="UP001212997">
    <property type="component" value="Unassembled WGS sequence"/>
</dbReference>
<feature type="transmembrane region" description="Helical" evidence="6">
    <location>
        <begin position="92"/>
        <end position="114"/>
    </location>
</feature>
<evidence type="ECO:0008006" key="9">
    <source>
        <dbReference type="Google" id="ProtNLM"/>
    </source>
</evidence>
<reference evidence="7" key="1">
    <citation type="submission" date="2022-07" db="EMBL/GenBank/DDBJ databases">
        <title>Genome Sequence of Physisporinus lineatus.</title>
        <authorList>
            <person name="Buettner E."/>
        </authorList>
    </citation>
    <scope>NUCLEOTIDE SEQUENCE</scope>
    <source>
        <strain evidence="7">VT162</strain>
    </source>
</reference>
<evidence type="ECO:0000256" key="5">
    <source>
        <dbReference type="SAM" id="MobiDB-lite"/>
    </source>
</evidence>
<keyword evidence="4 6" id="KW-0472">Membrane</keyword>
<feature type="transmembrane region" description="Helical" evidence="6">
    <location>
        <begin position="54"/>
        <end position="72"/>
    </location>
</feature>
<dbReference type="GO" id="GO:0005886">
    <property type="term" value="C:plasma membrane"/>
    <property type="evidence" value="ECO:0007669"/>
    <property type="project" value="TreeGrafter"/>
</dbReference>
<dbReference type="EMBL" id="JANAWD010000278">
    <property type="protein sequence ID" value="KAJ3482333.1"/>
    <property type="molecule type" value="Genomic_DNA"/>
</dbReference>
<evidence type="ECO:0000313" key="8">
    <source>
        <dbReference type="Proteomes" id="UP001212997"/>
    </source>
</evidence>
<evidence type="ECO:0000256" key="6">
    <source>
        <dbReference type="SAM" id="Phobius"/>
    </source>
</evidence>
<dbReference type="AlphaFoldDB" id="A0AAD5V255"/>
<feature type="transmembrane region" description="Helical" evidence="6">
    <location>
        <begin position="167"/>
        <end position="195"/>
    </location>
</feature>
<gene>
    <name evidence="7" type="ORF">NLI96_g7048</name>
</gene>
<evidence type="ECO:0000256" key="1">
    <source>
        <dbReference type="ARBA" id="ARBA00004141"/>
    </source>
</evidence>
<evidence type="ECO:0000313" key="7">
    <source>
        <dbReference type="EMBL" id="KAJ3482333.1"/>
    </source>
</evidence>
<dbReference type="InterPro" id="IPR007568">
    <property type="entry name" value="RTA1"/>
</dbReference>
<feature type="compositionally biased region" description="Basic and acidic residues" evidence="5">
    <location>
        <begin position="287"/>
        <end position="302"/>
    </location>
</feature>
<keyword evidence="3 6" id="KW-1133">Transmembrane helix</keyword>
<protein>
    <recommendedName>
        <fullName evidence="9">RTA1-domain-containing protein</fullName>
    </recommendedName>
</protein>
<keyword evidence="8" id="KW-1185">Reference proteome</keyword>
<name>A0AAD5V255_9APHY</name>
<dbReference type="PANTHER" id="PTHR31465:SF9">
    <property type="entry name" value="SPHINGOID LONG-CHAIN BASE TRANSPORTER RSB1"/>
    <property type="match status" value="1"/>
</dbReference>